<evidence type="ECO:0000256" key="1">
    <source>
        <dbReference type="SAM" id="Coils"/>
    </source>
</evidence>
<evidence type="ECO:0000259" key="3">
    <source>
        <dbReference type="Pfam" id="PF08378"/>
    </source>
</evidence>
<dbReference type="Proteomes" id="UP000002481">
    <property type="component" value="Chromosome"/>
</dbReference>
<dbReference type="EMBL" id="BA000017">
    <property type="protein sequence ID" value="BAB57951.1"/>
    <property type="molecule type" value="Genomic_DNA"/>
</dbReference>
<evidence type="ECO:0000313" key="5">
    <source>
        <dbReference type="Proteomes" id="UP000002481"/>
    </source>
</evidence>
<dbReference type="HOGENOM" id="CLU_079901_0_0_9"/>
<name>A0A0H3JZY3_STAAM</name>
<feature type="domain" description="NERD" evidence="3">
    <location>
        <begin position="113"/>
        <end position="177"/>
    </location>
</feature>
<keyword evidence="1" id="KW-0175">Coiled coil</keyword>
<keyword evidence="2" id="KW-0472">Membrane</keyword>
<reference evidence="4 5" key="1">
    <citation type="journal article" date="2001" name="Lancet">
        <title>Whole genome sequencing of meticillin-resistant Staphylococcus aureus.</title>
        <authorList>
            <person name="Kuroda M."/>
            <person name="Ohta T."/>
            <person name="Uchiyama I."/>
            <person name="Baba T."/>
            <person name="Yuzawa H."/>
            <person name="Kobayashi I."/>
            <person name="Cui L."/>
            <person name="Oguchi A."/>
            <person name="Aoki K."/>
            <person name="Nagai Y."/>
            <person name="Lian J."/>
            <person name="Ito T."/>
            <person name="Kanamori M."/>
            <person name="Matsumaru H."/>
            <person name="Maruyama A."/>
            <person name="Murakami H."/>
            <person name="Hosoyama A."/>
            <person name="Mizutani-Ui Y."/>
            <person name="Takahashi N.K."/>
            <person name="Sawano T."/>
            <person name="Inoue R."/>
            <person name="Kaito C."/>
            <person name="Sekimizu K."/>
            <person name="Hirakawa H."/>
            <person name="Kuhara S."/>
            <person name="Goto S."/>
            <person name="Yabuzaki J."/>
            <person name="Kanehisa M."/>
            <person name="Yamashita A."/>
            <person name="Oshima K."/>
            <person name="Furuya K."/>
            <person name="Yoshino C."/>
            <person name="Shiba T."/>
            <person name="Hattori M."/>
            <person name="Ogasawara N."/>
            <person name="Hayashi H."/>
            <person name="Hiramatsu K."/>
        </authorList>
    </citation>
    <scope>NUCLEOTIDE SEQUENCE [LARGE SCALE GENOMIC DNA]</scope>
    <source>
        <strain evidence="5">Mu50 / ATCC 700699</strain>
    </source>
</reference>
<feature type="transmembrane region" description="Helical" evidence="2">
    <location>
        <begin position="6"/>
        <end position="30"/>
    </location>
</feature>
<gene>
    <name evidence="4" type="ordered locus">SAV1789</name>
</gene>
<feature type="coiled-coil region" evidence="1">
    <location>
        <begin position="30"/>
        <end position="64"/>
    </location>
</feature>
<dbReference type="KEGG" id="sav:SAV1789"/>
<dbReference type="InterPro" id="IPR011528">
    <property type="entry name" value="NERD"/>
</dbReference>
<keyword evidence="2" id="KW-1133">Transmembrane helix</keyword>
<sequence>MMDLSSPVVIGLIIAVVIALIFFVLFLVALGSKKKVKRQTEEKYEQQEQNIKKSHEEALEKERIQNKKTITKQQEDYNHMVSTKDREIDALKLFSKNHSEYVTDMRLIGIRERLVKEKRIRPEDMHIMANIFLPKDGFNNIERISHLVLTRTGLYIIDSQLLKGHVYNGISGGQFKDLPPMEQVFDTLDLDKSRPQTIVMDQNDDKRSLSFVNYSDQIEAIKQLAEDLQKELGAKYTPTSILYFNPKNEGDVTISNYNQNSAVKVLVGAEQLDEFFNKFVFHGRIQYNVEDLQQMMDKIESFN</sequence>
<keyword evidence="2" id="KW-0812">Transmembrane</keyword>
<proteinExistence type="predicted"/>
<protein>
    <recommendedName>
        <fullName evidence="3">NERD domain-containing protein</fullName>
    </recommendedName>
</protein>
<evidence type="ECO:0000256" key="2">
    <source>
        <dbReference type="SAM" id="Phobius"/>
    </source>
</evidence>
<organism evidence="4 5">
    <name type="scientific">Staphylococcus aureus (strain Mu50 / ATCC 700699)</name>
    <dbReference type="NCBI Taxonomy" id="158878"/>
    <lineage>
        <taxon>Bacteria</taxon>
        <taxon>Bacillati</taxon>
        <taxon>Bacillota</taxon>
        <taxon>Bacilli</taxon>
        <taxon>Bacillales</taxon>
        <taxon>Staphylococcaceae</taxon>
        <taxon>Staphylococcus</taxon>
    </lineage>
</organism>
<dbReference type="Pfam" id="PF08378">
    <property type="entry name" value="NERD"/>
    <property type="match status" value="1"/>
</dbReference>
<accession>A0A0H3JZY3</accession>
<dbReference type="AlphaFoldDB" id="A0A0H3JZY3"/>
<evidence type="ECO:0000313" key="4">
    <source>
        <dbReference type="EMBL" id="BAB57951.1"/>
    </source>
</evidence>